<dbReference type="GO" id="GO:0050660">
    <property type="term" value="F:flavin adenine dinucleotide binding"/>
    <property type="evidence" value="ECO:0007669"/>
    <property type="project" value="TreeGrafter"/>
</dbReference>
<dbReference type="InterPro" id="IPR039261">
    <property type="entry name" value="FNR_nucleotide-bd"/>
</dbReference>
<comment type="cofactor">
    <cofactor evidence="1">
        <name>FAD</name>
        <dbReference type="ChEBI" id="CHEBI:57692"/>
    </cofactor>
</comment>
<dbReference type="Proteomes" id="UP000298860">
    <property type="component" value="Unassembled WGS sequence"/>
</dbReference>
<dbReference type="InterPro" id="IPR001433">
    <property type="entry name" value="OxRdtase_FAD/NAD-bd"/>
</dbReference>
<organism evidence="12 13">
    <name type="scientific">Gandjariella thermophila</name>
    <dbReference type="NCBI Taxonomy" id="1931992"/>
    <lineage>
        <taxon>Bacteria</taxon>
        <taxon>Bacillati</taxon>
        <taxon>Actinomycetota</taxon>
        <taxon>Actinomycetes</taxon>
        <taxon>Pseudonocardiales</taxon>
        <taxon>Pseudonocardiaceae</taxon>
        <taxon>Gandjariella</taxon>
    </lineage>
</organism>
<dbReference type="Gene3D" id="3.40.50.80">
    <property type="entry name" value="Nucleotide-binding domain of ferredoxin-NADP reductase (FNR) module"/>
    <property type="match status" value="1"/>
</dbReference>
<feature type="domain" description="2Fe-2S ferredoxin-type" evidence="10">
    <location>
        <begin position="295"/>
        <end position="383"/>
    </location>
</feature>
<dbReference type="AlphaFoldDB" id="A0A4D4J3V5"/>
<keyword evidence="2" id="KW-0285">Flavoprotein</keyword>
<reference evidence="13" key="1">
    <citation type="submission" date="2019-04" db="EMBL/GenBank/DDBJ databases">
        <title>Draft genome sequence of Pseudonocardiaceae bacterium SL3-2-4.</title>
        <authorList>
            <person name="Ningsih F."/>
            <person name="Yokota A."/>
            <person name="Sakai Y."/>
            <person name="Nanatani K."/>
            <person name="Yabe S."/>
            <person name="Oetari A."/>
            <person name="Sjamsuridzal W."/>
        </authorList>
    </citation>
    <scope>NUCLEOTIDE SEQUENCE [LARGE SCALE GENOMIC DNA]</scope>
    <source>
        <strain evidence="13">SL3-2-4</strain>
    </source>
</reference>
<dbReference type="SUPFAM" id="SSF52343">
    <property type="entry name" value="Ferredoxin reductase-like, C-terminal NADP-linked domain"/>
    <property type="match status" value="1"/>
</dbReference>
<dbReference type="PANTHER" id="PTHR47354:SF8">
    <property type="entry name" value="1,2-PHENYLACETYL-COA EPOXIDASE, SUBUNIT E"/>
    <property type="match status" value="1"/>
</dbReference>
<dbReference type="GO" id="GO:0016491">
    <property type="term" value="F:oxidoreductase activity"/>
    <property type="evidence" value="ECO:0007669"/>
    <property type="project" value="UniProtKB-KW"/>
</dbReference>
<evidence type="ECO:0000259" key="10">
    <source>
        <dbReference type="PROSITE" id="PS51085"/>
    </source>
</evidence>
<evidence type="ECO:0000256" key="8">
    <source>
        <dbReference type="ARBA" id="ARBA00023014"/>
    </source>
</evidence>
<dbReference type="Pfam" id="PF00970">
    <property type="entry name" value="FAD_binding_6"/>
    <property type="match status" value="1"/>
</dbReference>
<dbReference type="InterPro" id="IPR001041">
    <property type="entry name" value="2Fe-2S_ferredoxin-type"/>
</dbReference>
<keyword evidence="5" id="KW-0274">FAD</keyword>
<dbReference type="PRINTS" id="PR00371">
    <property type="entry name" value="FPNCR"/>
</dbReference>
<dbReference type="Pfam" id="PF00175">
    <property type="entry name" value="NAD_binding_1"/>
    <property type="match status" value="1"/>
</dbReference>
<dbReference type="PROSITE" id="PS00197">
    <property type="entry name" value="2FE2S_FER_1"/>
    <property type="match status" value="1"/>
</dbReference>
<dbReference type="PROSITE" id="PS51384">
    <property type="entry name" value="FAD_FR"/>
    <property type="match status" value="1"/>
</dbReference>
<comment type="caution">
    <text evidence="12">The sequence shown here is derived from an EMBL/GenBank/DDBJ whole genome shotgun (WGS) entry which is preliminary data.</text>
</comment>
<keyword evidence="13" id="KW-1185">Reference proteome</keyword>
<name>A0A4D4J3V5_9PSEU</name>
<evidence type="ECO:0000256" key="9">
    <source>
        <dbReference type="SAM" id="MobiDB-lite"/>
    </source>
</evidence>
<evidence type="ECO:0000256" key="2">
    <source>
        <dbReference type="ARBA" id="ARBA00022630"/>
    </source>
</evidence>
<dbReference type="PRINTS" id="PR00410">
    <property type="entry name" value="PHEHYDRXLASE"/>
</dbReference>
<keyword evidence="3" id="KW-0001">2Fe-2S</keyword>
<dbReference type="SUPFAM" id="SSF63380">
    <property type="entry name" value="Riboflavin synthase domain-like"/>
    <property type="match status" value="1"/>
</dbReference>
<dbReference type="InterPro" id="IPR050415">
    <property type="entry name" value="MRET"/>
</dbReference>
<feature type="domain" description="FAD-binding FR-type" evidence="11">
    <location>
        <begin position="4"/>
        <end position="110"/>
    </location>
</feature>
<dbReference type="PANTHER" id="PTHR47354">
    <property type="entry name" value="NADH OXIDOREDUCTASE HCR"/>
    <property type="match status" value="1"/>
</dbReference>
<dbReference type="EMBL" id="BJFL01000004">
    <property type="protein sequence ID" value="GDY29780.1"/>
    <property type="molecule type" value="Genomic_DNA"/>
</dbReference>
<feature type="region of interest" description="Disordered" evidence="9">
    <location>
        <begin position="236"/>
        <end position="290"/>
    </location>
</feature>
<dbReference type="Gene3D" id="3.10.20.30">
    <property type="match status" value="1"/>
</dbReference>
<dbReference type="Pfam" id="PF00111">
    <property type="entry name" value="Fer2"/>
    <property type="match status" value="1"/>
</dbReference>
<protein>
    <submittedName>
        <fullName evidence="12">3-ketosteroid-9-alpha-hydroxylase reductase subunit</fullName>
    </submittedName>
</protein>
<evidence type="ECO:0000256" key="1">
    <source>
        <dbReference type="ARBA" id="ARBA00001974"/>
    </source>
</evidence>
<dbReference type="GO" id="GO:0051537">
    <property type="term" value="F:2 iron, 2 sulfur cluster binding"/>
    <property type="evidence" value="ECO:0007669"/>
    <property type="project" value="UniProtKB-KW"/>
</dbReference>
<dbReference type="InterPro" id="IPR017927">
    <property type="entry name" value="FAD-bd_FR_type"/>
</dbReference>
<keyword evidence="6" id="KW-0560">Oxidoreductase</keyword>
<dbReference type="CDD" id="cd06214">
    <property type="entry name" value="PA_degradation_oxidoreductase_like"/>
    <property type="match status" value="1"/>
</dbReference>
<proteinExistence type="predicted"/>
<evidence type="ECO:0000313" key="13">
    <source>
        <dbReference type="Proteomes" id="UP000298860"/>
    </source>
</evidence>
<dbReference type="OrthoDB" id="9796486at2"/>
<dbReference type="InterPro" id="IPR017938">
    <property type="entry name" value="Riboflavin_synthase-like_b-brl"/>
</dbReference>
<evidence type="ECO:0000256" key="6">
    <source>
        <dbReference type="ARBA" id="ARBA00023002"/>
    </source>
</evidence>
<sequence length="383" mass="41100">MTDVVFHRLRVAEVIAETAEAHSLVFDPPRGRTEPLPYRPGQFLTLRIPSERCGSVARAYSLSSSPHVDPRLQVTVKRTPDGYASNWICDNVTAGTELDVLEPAGVFTPRSLEENLLLFAAGSGITPIMSIVKSSLTAGSGRVVLIYANRDERSVIFAGELSRLAEAHPDRLVVVHWLESVQGLPTVAGLRGLLRPFTDHEAFICGPKPFMSAVRTALREEGVPRERTHLERFASLGGNPFESARPADGTATTGTTPAATRAAENGHADTGSEPDAAGPAATDRADGAAVGGRTATVEVELDGERHTLPWPEGKPLLDLMREHGLDAPFSCTEGSCGACTCRVTEGEVRMRRNQVLEDEDLAEGYVLACQALPVTDAVRVDYG</sequence>
<dbReference type="InterPro" id="IPR036010">
    <property type="entry name" value="2Fe-2S_ferredoxin-like_sf"/>
</dbReference>
<evidence type="ECO:0000259" key="11">
    <source>
        <dbReference type="PROSITE" id="PS51384"/>
    </source>
</evidence>
<evidence type="ECO:0000256" key="3">
    <source>
        <dbReference type="ARBA" id="ARBA00022714"/>
    </source>
</evidence>
<dbReference type="PROSITE" id="PS51085">
    <property type="entry name" value="2FE2S_FER_2"/>
    <property type="match status" value="1"/>
</dbReference>
<dbReference type="InterPro" id="IPR001709">
    <property type="entry name" value="Flavoprot_Pyr_Nucl_cyt_Rdtase"/>
</dbReference>
<dbReference type="InterPro" id="IPR006058">
    <property type="entry name" value="2Fe2S_fd_BS"/>
</dbReference>
<keyword evidence="7" id="KW-0408">Iron</keyword>
<accession>A0A4D4J3V5</accession>
<keyword evidence="4" id="KW-0479">Metal-binding</keyword>
<evidence type="ECO:0000256" key="4">
    <source>
        <dbReference type="ARBA" id="ARBA00022723"/>
    </source>
</evidence>
<dbReference type="CDD" id="cd00207">
    <property type="entry name" value="fer2"/>
    <property type="match status" value="1"/>
</dbReference>
<dbReference type="SUPFAM" id="SSF54292">
    <property type="entry name" value="2Fe-2S ferredoxin-like"/>
    <property type="match status" value="1"/>
</dbReference>
<dbReference type="GO" id="GO:0046872">
    <property type="term" value="F:metal ion binding"/>
    <property type="evidence" value="ECO:0007669"/>
    <property type="project" value="UniProtKB-KW"/>
</dbReference>
<dbReference type="Gene3D" id="2.40.30.10">
    <property type="entry name" value="Translation factors"/>
    <property type="match status" value="1"/>
</dbReference>
<evidence type="ECO:0000256" key="5">
    <source>
        <dbReference type="ARBA" id="ARBA00022827"/>
    </source>
</evidence>
<evidence type="ECO:0000313" key="12">
    <source>
        <dbReference type="EMBL" id="GDY29780.1"/>
    </source>
</evidence>
<feature type="compositionally biased region" description="Low complexity" evidence="9">
    <location>
        <begin position="244"/>
        <end position="263"/>
    </location>
</feature>
<keyword evidence="8" id="KW-0411">Iron-sulfur</keyword>
<dbReference type="RefSeq" id="WP_137812934.1">
    <property type="nucleotide sequence ID" value="NZ_BJFL01000004.1"/>
</dbReference>
<evidence type="ECO:0000256" key="7">
    <source>
        <dbReference type="ARBA" id="ARBA00023004"/>
    </source>
</evidence>
<dbReference type="InterPro" id="IPR008333">
    <property type="entry name" value="Cbr1-like_FAD-bd_dom"/>
</dbReference>
<dbReference type="InterPro" id="IPR012675">
    <property type="entry name" value="Beta-grasp_dom_sf"/>
</dbReference>
<gene>
    <name evidence="12" type="primary">hmp</name>
    <name evidence="12" type="ORF">GTS_14130</name>
</gene>